<keyword evidence="2" id="KW-0479">Metal-binding</keyword>
<feature type="domain" description="PurM-like C-terminal" evidence="4">
    <location>
        <begin position="148"/>
        <end position="297"/>
    </location>
</feature>
<feature type="binding site" evidence="2">
    <location>
        <position position="209"/>
    </location>
    <ligand>
        <name>Mg(2+)</name>
        <dbReference type="ChEBI" id="CHEBI:18420"/>
        <label>3</label>
    </ligand>
</feature>
<dbReference type="SUPFAM" id="SSF55326">
    <property type="entry name" value="PurM N-terminal domain-like"/>
    <property type="match status" value="1"/>
</dbReference>
<sequence>MKEFAIIDHFFKSRSHQRKDVVIGIGDDCAVTDIPDGQSLAITTDTLVGDVHFFKDANPAAIAHKAVAVNLSDLASMGAEPAWLSLSLSLPNADEEWLETFSQSLAEITDYYAVQLIGGDTVQGPLSITITAHGFVPQGQALTRSGAKPGHLVYVTGTLGDAGAGLDIMRGKLSTSKTSEDFLVKRLHYPTARLLAGTALRRIASACVDVSDGLLSDLGHILESSQCGATIDIGKLPLSVALKEAVGHDDAIRYALDSGDDYELIFTVPEELKGNLDIALANFNIKATCIGQLTGANSKLEMKRDGEPCDEAFFAAKKGFEHFS</sequence>
<dbReference type="NCBIfam" id="TIGR01379">
    <property type="entry name" value="thiL"/>
    <property type="match status" value="1"/>
</dbReference>
<dbReference type="PANTHER" id="PTHR30270:SF0">
    <property type="entry name" value="THIAMINE-MONOPHOSPHATE KINASE"/>
    <property type="match status" value="1"/>
</dbReference>
<dbReference type="PIRSF" id="PIRSF005303">
    <property type="entry name" value="Thiam_monoph_kin"/>
    <property type="match status" value="1"/>
</dbReference>
<feature type="binding site" evidence="2">
    <location>
        <position position="144"/>
    </location>
    <ligand>
        <name>ATP</name>
        <dbReference type="ChEBI" id="CHEBI:30616"/>
    </ligand>
</feature>
<feature type="binding site" evidence="2">
    <location>
        <position position="73"/>
    </location>
    <ligand>
        <name>Mg(2+)</name>
        <dbReference type="ChEBI" id="CHEBI:18420"/>
        <label>4</label>
    </ligand>
</feature>
<feature type="binding site" evidence="2">
    <location>
        <position position="45"/>
    </location>
    <ligand>
        <name>Mg(2+)</name>
        <dbReference type="ChEBI" id="CHEBI:18420"/>
        <label>2</label>
    </ligand>
</feature>
<feature type="binding site" evidence="2">
    <location>
        <position position="120"/>
    </location>
    <ligand>
        <name>Mg(2+)</name>
        <dbReference type="ChEBI" id="CHEBI:18420"/>
        <label>1</label>
    </ligand>
</feature>
<feature type="binding site" evidence="2">
    <location>
        <position position="320"/>
    </location>
    <ligand>
        <name>substrate</name>
    </ligand>
</feature>
<dbReference type="EMBL" id="JAOWKX010000001">
    <property type="protein sequence ID" value="MCV2883218.1"/>
    <property type="molecule type" value="Genomic_DNA"/>
</dbReference>
<dbReference type="Proteomes" id="UP001652504">
    <property type="component" value="Unassembled WGS sequence"/>
</dbReference>
<dbReference type="GO" id="GO:0009030">
    <property type="term" value="F:thiamine-phosphate kinase activity"/>
    <property type="evidence" value="ECO:0007669"/>
    <property type="project" value="UniProtKB-EC"/>
</dbReference>
<dbReference type="InterPro" id="IPR036676">
    <property type="entry name" value="PurM-like_C_sf"/>
</dbReference>
<keyword evidence="2" id="KW-0547">Nucleotide-binding</keyword>
<gene>
    <name evidence="2 5" type="primary">thiL</name>
    <name evidence="5" type="ORF">OE749_00735</name>
</gene>
<feature type="binding site" evidence="2">
    <location>
        <position position="43"/>
    </location>
    <ligand>
        <name>Mg(2+)</name>
        <dbReference type="ChEBI" id="CHEBI:18420"/>
        <label>4</label>
    </ligand>
</feature>
<evidence type="ECO:0000313" key="6">
    <source>
        <dbReference type="Proteomes" id="UP001652504"/>
    </source>
</evidence>
<dbReference type="RefSeq" id="WP_263710422.1">
    <property type="nucleotide sequence ID" value="NZ_JAOWKX010000001.1"/>
</dbReference>
<keyword evidence="2 5" id="KW-0808">Transferase</keyword>
<dbReference type="SUPFAM" id="SSF56042">
    <property type="entry name" value="PurM C-terminal domain-like"/>
    <property type="match status" value="1"/>
</dbReference>
<evidence type="ECO:0000313" key="5">
    <source>
        <dbReference type="EMBL" id="MCV2883218.1"/>
    </source>
</evidence>
<feature type="binding site" evidence="2">
    <location>
        <position position="212"/>
    </location>
    <ligand>
        <name>Mg(2+)</name>
        <dbReference type="ChEBI" id="CHEBI:18420"/>
        <label>5</label>
    </ligand>
</feature>
<accession>A0ABT3A3F5</accession>
<keyword evidence="2 5" id="KW-0418">Kinase</keyword>
<proteinExistence type="inferred from homology"/>
<reference evidence="5 6" key="1">
    <citation type="submission" date="2022-10" db="EMBL/GenBank/DDBJ databases">
        <title>Aestuariibacter sp. AA17 isolated from Montipora capitata coral fragment.</title>
        <authorList>
            <person name="Emsley S.A."/>
            <person name="Pfannmuller K.M."/>
            <person name="Loughran R.M."/>
            <person name="Shlafstein M."/>
            <person name="Papke E."/>
            <person name="Saw J.H."/>
            <person name="Ushijima B."/>
            <person name="Videau P."/>
        </authorList>
    </citation>
    <scope>NUCLEOTIDE SEQUENCE [LARGE SCALE GENOMIC DNA]</scope>
    <source>
        <strain evidence="5 6">AA17</strain>
    </source>
</reference>
<feature type="binding site" evidence="2">
    <location>
        <position position="44"/>
    </location>
    <ligand>
        <name>Mg(2+)</name>
        <dbReference type="ChEBI" id="CHEBI:18420"/>
        <label>1</label>
    </ligand>
</feature>
<feature type="binding site" evidence="2">
    <location>
        <position position="211"/>
    </location>
    <ligand>
        <name>ATP</name>
        <dbReference type="ChEBI" id="CHEBI:30616"/>
    </ligand>
</feature>
<comment type="caution">
    <text evidence="5">The sequence shown here is derived from an EMBL/GenBank/DDBJ whole genome shotgun (WGS) entry which is preliminary data.</text>
</comment>
<dbReference type="EC" id="2.7.4.16" evidence="2"/>
<dbReference type="CDD" id="cd02194">
    <property type="entry name" value="ThiL"/>
    <property type="match status" value="1"/>
</dbReference>
<comment type="catalytic activity">
    <reaction evidence="2">
        <text>thiamine phosphate + ATP = thiamine diphosphate + ADP</text>
        <dbReference type="Rhea" id="RHEA:15913"/>
        <dbReference type="ChEBI" id="CHEBI:30616"/>
        <dbReference type="ChEBI" id="CHEBI:37575"/>
        <dbReference type="ChEBI" id="CHEBI:58937"/>
        <dbReference type="ChEBI" id="CHEBI:456216"/>
        <dbReference type="EC" id="2.7.4.16"/>
    </reaction>
</comment>
<feature type="binding site" evidence="2">
    <location>
        <position position="52"/>
    </location>
    <ligand>
        <name>substrate</name>
    </ligand>
</feature>
<organism evidence="5 6">
    <name type="scientific">Fluctibacter corallii</name>
    <dbReference type="NCBI Taxonomy" id="2984329"/>
    <lineage>
        <taxon>Bacteria</taxon>
        <taxon>Pseudomonadati</taxon>
        <taxon>Pseudomonadota</taxon>
        <taxon>Gammaproteobacteria</taxon>
        <taxon>Alteromonadales</taxon>
        <taxon>Alteromonadaceae</taxon>
        <taxon>Fluctibacter</taxon>
    </lineage>
</organism>
<dbReference type="Gene3D" id="3.90.650.10">
    <property type="entry name" value="PurM-like C-terminal domain"/>
    <property type="match status" value="1"/>
</dbReference>
<comment type="caution">
    <text evidence="2">Lacks conserved residue(s) required for the propagation of feature annotation.</text>
</comment>
<comment type="pathway">
    <text evidence="2">Cofactor biosynthesis; thiamine diphosphate biosynthesis; thiamine diphosphate from thiamine phosphate: step 1/1.</text>
</comment>
<feature type="binding site" evidence="2">
    <location>
        <position position="73"/>
    </location>
    <ligand>
        <name>Mg(2+)</name>
        <dbReference type="ChEBI" id="CHEBI:18420"/>
        <label>3</label>
    </ligand>
</feature>
<dbReference type="InterPro" id="IPR016188">
    <property type="entry name" value="PurM-like_N"/>
</dbReference>
<comment type="miscellaneous">
    <text evidence="2">Reaction mechanism of ThiL seems to utilize a direct, inline transfer of the gamma-phosphate of ATP to TMP rather than a phosphorylated enzyme intermediate.</text>
</comment>
<comment type="similarity">
    <text evidence="2">Belongs to the thiamine-monophosphate kinase family.</text>
</comment>
<dbReference type="Pfam" id="PF00586">
    <property type="entry name" value="AIRS"/>
    <property type="match status" value="1"/>
</dbReference>
<name>A0ABT3A3F5_9ALTE</name>
<keyword evidence="2" id="KW-0460">Magnesium</keyword>
<feature type="binding site" evidence="2">
    <location>
        <position position="28"/>
    </location>
    <ligand>
        <name>Mg(2+)</name>
        <dbReference type="ChEBI" id="CHEBI:18420"/>
        <label>4</label>
    </ligand>
</feature>
<keyword evidence="2" id="KW-0067">ATP-binding</keyword>
<dbReference type="InterPro" id="IPR010918">
    <property type="entry name" value="PurM-like_C_dom"/>
</dbReference>
<feature type="binding site" evidence="2">
    <location>
        <position position="45"/>
    </location>
    <ligand>
        <name>Mg(2+)</name>
        <dbReference type="ChEBI" id="CHEBI:18420"/>
        <label>1</label>
    </ligand>
</feature>
<feature type="domain" description="PurM-like N-terminal" evidence="3">
    <location>
        <begin position="26"/>
        <end position="136"/>
    </location>
</feature>
<feature type="binding site" evidence="2">
    <location>
        <position position="28"/>
    </location>
    <ligand>
        <name>Mg(2+)</name>
        <dbReference type="ChEBI" id="CHEBI:18420"/>
        <label>3</label>
    </ligand>
</feature>
<evidence type="ECO:0000256" key="1">
    <source>
        <dbReference type="ARBA" id="ARBA00022977"/>
    </source>
</evidence>
<dbReference type="InterPro" id="IPR036921">
    <property type="entry name" value="PurM-like_N_sf"/>
</dbReference>
<dbReference type="Gene3D" id="3.30.1330.10">
    <property type="entry name" value="PurM-like, N-terminal domain"/>
    <property type="match status" value="1"/>
</dbReference>
<feature type="binding site" evidence="2">
    <location>
        <position position="73"/>
    </location>
    <ligand>
        <name>Mg(2+)</name>
        <dbReference type="ChEBI" id="CHEBI:18420"/>
        <label>2</label>
    </ligand>
</feature>
<dbReference type="InterPro" id="IPR006283">
    <property type="entry name" value="ThiL-like"/>
</dbReference>
<comment type="function">
    <text evidence="2">Catalyzes the ATP-dependent phosphorylation of thiamine-monophosphate (TMP) to form thiamine-pyrophosphate (TPP), the active form of vitamin B1.</text>
</comment>
<dbReference type="Pfam" id="PF02769">
    <property type="entry name" value="AIRS_C"/>
    <property type="match status" value="1"/>
</dbReference>
<keyword evidence="1 2" id="KW-0784">Thiamine biosynthesis</keyword>
<keyword evidence="6" id="KW-1185">Reference proteome</keyword>
<feature type="binding site" evidence="2">
    <location>
        <begin position="119"/>
        <end position="120"/>
    </location>
    <ligand>
        <name>ATP</name>
        <dbReference type="ChEBI" id="CHEBI:30616"/>
    </ligand>
</feature>
<feature type="binding site" evidence="2">
    <location>
        <position position="260"/>
    </location>
    <ligand>
        <name>substrate</name>
    </ligand>
</feature>
<evidence type="ECO:0000256" key="2">
    <source>
        <dbReference type="HAMAP-Rule" id="MF_02128"/>
    </source>
</evidence>
<evidence type="ECO:0000259" key="3">
    <source>
        <dbReference type="Pfam" id="PF00586"/>
    </source>
</evidence>
<protein>
    <recommendedName>
        <fullName evidence="2">Thiamine-monophosphate kinase</fullName>
        <shortName evidence="2">TMP kinase</shortName>
        <shortName evidence="2">Thiamine-phosphate kinase</shortName>
        <ecNumber evidence="2">2.7.4.16</ecNumber>
    </recommendedName>
</protein>
<dbReference type="HAMAP" id="MF_02128">
    <property type="entry name" value="TMP_kinase"/>
    <property type="match status" value="1"/>
</dbReference>
<dbReference type="PANTHER" id="PTHR30270">
    <property type="entry name" value="THIAMINE-MONOPHOSPHATE KINASE"/>
    <property type="match status" value="1"/>
</dbReference>
<evidence type="ECO:0000259" key="4">
    <source>
        <dbReference type="Pfam" id="PF02769"/>
    </source>
</evidence>